<dbReference type="Proteomes" id="UP001231189">
    <property type="component" value="Unassembled WGS sequence"/>
</dbReference>
<evidence type="ECO:0000313" key="2">
    <source>
        <dbReference type="Proteomes" id="UP001231189"/>
    </source>
</evidence>
<dbReference type="AlphaFoldDB" id="A0AAD8SA92"/>
<accession>A0AAD8SA92</accession>
<dbReference type="EMBL" id="JAUUTY010000004">
    <property type="protein sequence ID" value="KAK1648501.1"/>
    <property type="molecule type" value="Genomic_DNA"/>
</dbReference>
<evidence type="ECO:0000313" key="1">
    <source>
        <dbReference type="EMBL" id="KAK1648501.1"/>
    </source>
</evidence>
<comment type="caution">
    <text evidence="1">The sequence shown here is derived from an EMBL/GenBank/DDBJ whole genome shotgun (WGS) entry which is preliminary data.</text>
</comment>
<sequence>MLRSLHRHLDFARELELFLGRNNGGNDLSFSPSYLFWHNIPFSGISDDMHIRSARTEKIMLGSPAEVPGEGQTKKRRGRPAKVNHFYEEAGPNHFLKIIFKPTFSAHDP</sequence>
<reference evidence="1" key="1">
    <citation type="submission" date="2023-07" db="EMBL/GenBank/DDBJ databases">
        <title>A chromosome-level genome assembly of Lolium multiflorum.</title>
        <authorList>
            <person name="Chen Y."/>
            <person name="Copetti D."/>
            <person name="Kolliker R."/>
            <person name="Studer B."/>
        </authorList>
    </citation>
    <scope>NUCLEOTIDE SEQUENCE</scope>
    <source>
        <strain evidence="1">02402/16</strain>
        <tissue evidence="1">Leaf</tissue>
    </source>
</reference>
<proteinExistence type="predicted"/>
<protein>
    <submittedName>
        <fullName evidence="1">Uncharacterized protein</fullName>
    </submittedName>
</protein>
<organism evidence="1 2">
    <name type="scientific">Lolium multiflorum</name>
    <name type="common">Italian ryegrass</name>
    <name type="synonym">Lolium perenne subsp. multiflorum</name>
    <dbReference type="NCBI Taxonomy" id="4521"/>
    <lineage>
        <taxon>Eukaryota</taxon>
        <taxon>Viridiplantae</taxon>
        <taxon>Streptophyta</taxon>
        <taxon>Embryophyta</taxon>
        <taxon>Tracheophyta</taxon>
        <taxon>Spermatophyta</taxon>
        <taxon>Magnoliopsida</taxon>
        <taxon>Liliopsida</taxon>
        <taxon>Poales</taxon>
        <taxon>Poaceae</taxon>
        <taxon>BOP clade</taxon>
        <taxon>Pooideae</taxon>
        <taxon>Poodae</taxon>
        <taxon>Poeae</taxon>
        <taxon>Poeae Chloroplast Group 2 (Poeae type)</taxon>
        <taxon>Loliodinae</taxon>
        <taxon>Loliinae</taxon>
        <taxon>Lolium</taxon>
    </lineage>
</organism>
<keyword evidence="2" id="KW-1185">Reference proteome</keyword>
<name>A0AAD8SA92_LOLMU</name>
<gene>
    <name evidence="1" type="ORF">QYE76_066306</name>
</gene>